<dbReference type="AlphaFoldDB" id="A0A6A5ZLD8"/>
<evidence type="ECO:0000313" key="2">
    <source>
        <dbReference type="Proteomes" id="UP000799770"/>
    </source>
</evidence>
<name>A0A6A5ZLD8_9PLEO</name>
<dbReference type="EMBL" id="ML977314">
    <property type="protein sequence ID" value="KAF2119976.1"/>
    <property type="molecule type" value="Genomic_DNA"/>
</dbReference>
<accession>A0A6A5ZLD8</accession>
<reference evidence="1" key="1">
    <citation type="journal article" date="2020" name="Stud. Mycol.">
        <title>101 Dothideomycetes genomes: a test case for predicting lifestyles and emergence of pathogens.</title>
        <authorList>
            <person name="Haridas S."/>
            <person name="Albert R."/>
            <person name="Binder M."/>
            <person name="Bloem J."/>
            <person name="Labutti K."/>
            <person name="Salamov A."/>
            <person name="Andreopoulos B."/>
            <person name="Baker S."/>
            <person name="Barry K."/>
            <person name="Bills G."/>
            <person name="Bluhm B."/>
            <person name="Cannon C."/>
            <person name="Castanera R."/>
            <person name="Culley D."/>
            <person name="Daum C."/>
            <person name="Ezra D."/>
            <person name="Gonzalez J."/>
            <person name="Henrissat B."/>
            <person name="Kuo A."/>
            <person name="Liang C."/>
            <person name="Lipzen A."/>
            <person name="Lutzoni F."/>
            <person name="Magnuson J."/>
            <person name="Mondo S."/>
            <person name="Nolan M."/>
            <person name="Ohm R."/>
            <person name="Pangilinan J."/>
            <person name="Park H.-J."/>
            <person name="Ramirez L."/>
            <person name="Alfaro M."/>
            <person name="Sun H."/>
            <person name="Tritt A."/>
            <person name="Yoshinaga Y."/>
            <person name="Zwiers L.-H."/>
            <person name="Turgeon B."/>
            <person name="Goodwin S."/>
            <person name="Spatafora J."/>
            <person name="Crous P."/>
            <person name="Grigoriev I."/>
        </authorList>
    </citation>
    <scope>NUCLEOTIDE SEQUENCE</scope>
    <source>
        <strain evidence="1">CBS 627.86</strain>
    </source>
</reference>
<protein>
    <submittedName>
        <fullName evidence="1">Uncharacterized protein</fullName>
    </submittedName>
</protein>
<proteinExistence type="predicted"/>
<keyword evidence="2" id="KW-1185">Reference proteome</keyword>
<sequence length="191" mass="21419">MIHFTCPPSRHMRIKATPLAPSFCHLAPPRWHPPTSQADRPPKIAKRTRMALTQVRMSVSLPSLRAQQRTGHLSRFLHRHGSQPVPALSSHRTFWPLALEQKPRKGLPLACQQSTGQLCGYKQRPALAFHDLSSTTQLSQHPHSAACSYCMIIPLPHQYSSLSSYESPLPSSRHLTARHRPALLTLQLSTV</sequence>
<organism evidence="1 2">
    <name type="scientific">Lophiotrema nucula</name>
    <dbReference type="NCBI Taxonomy" id="690887"/>
    <lineage>
        <taxon>Eukaryota</taxon>
        <taxon>Fungi</taxon>
        <taxon>Dikarya</taxon>
        <taxon>Ascomycota</taxon>
        <taxon>Pezizomycotina</taxon>
        <taxon>Dothideomycetes</taxon>
        <taxon>Pleosporomycetidae</taxon>
        <taxon>Pleosporales</taxon>
        <taxon>Lophiotremataceae</taxon>
        <taxon>Lophiotrema</taxon>
    </lineage>
</organism>
<evidence type="ECO:0000313" key="1">
    <source>
        <dbReference type="EMBL" id="KAF2119976.1"/>
    </source>
</evidence>
<gene>
    <name evidence="1" type="ORF">BDV96DRAFT_316479</name>
</gene>
<dbReference type="Proteomes" id="UP000799770">
    <property type="component" value="Unassembled WGS sequence"/>
</dbReference>